<dbReference type="HOGENOM" id="CLU_153347_0_0_1"/>
<dbReference type="OrthoDB" id="3043418at2759"/>
<evidence type="ECO:0000256" key="1">
    <source>
        <dbReference type="ARBA" id="ARBA00004141"/>
    </source>
</evidence>
<name>A0A0C9WI73_9AGAR</name>
<dbReference type="Proteomes" id="UP000054477">
    <property type="component" value="Unassembled WGS sequence"/>
</dbReference>
<dbReference type="PANTHER" id="PTHR23508:SF10">
    <property type="entry name" value="CARBOXYLIC ACID TRANSPORTER PROTEIN HOMOLOG"/>
    <property type="match status" value="1"/>
</dbReference>
<evidence type="ECO:0000256" key="4">
    <source>
        <dbReference type="ARBA" id="ARBA00023136"/>
    </source>
</evidence>
<protein>
    <submittedName>
        <fullName evidence="5">Uncharacterized protein</fullName>
    </submittedName>
</protein>
<evidence type="ECO:0000256" key="3">
    <source>
        <dbReference type="ARBA" id="ARBA00022989"/>
    </source>
</evidence>
<evidence type="ECO:0000256" key="2">
    <source>
        <dbReference type="ARBA" id="ARBA00022692"/>
    </source>
</evidence>
<keyword evidence="4" id="KW-0472">Membrane</keyword>
<keyword evidence="3" id="KW-1133">Transmembrane helix</keyword>
<keyword evidence="2" id="KW-0812">Transmembrane</keyword>
<accession>A0A0C9WI73</accession>
<dbReference type="GO" id="GO:0015355">
    <property type="term" value="F:secondary active monocarboxylate transmembrane transporter activity"/>
    <property type="evidence" value="ECO:0007669"/>
    <property type="project" value="TreeGrafter"/>
</dbReference>
<proteinExistence type="predicted"/>
<comment type="subcellular location">
    <subcellularLocation>
        <location evidence="1">Membrane</location>
        <topology evidence="1">Multi-pass membrane protein</topology>
    </subcellularLocation>
</comment>
<gene>
    <name evidence="5" type="ORF">K443DRAFT_113588</name>
</gene>
<keyword evidence="6" id="KW-1185">Reference proteome</keyword>
<evidence type="ECO:0000313" key="5">
    <source>
        <dbReference type="EMBL" id="KIJ92444.1"/>
    </source>
</evidence>
<dbReference type="GO" id="GO:0005886">
    <property type="term" value="C:plasma membrane"/>
    <property type="evidence" value="ECO:0007669"/>
    <property type="project" value="TreeGrafter"/>
</dbReference>
<sequence>MDAVLLRMAGLDVPAIDFFSVSLSVTHLQDQFNKFTHDITTAIIPTLLFRPLGAIAIAGSGPSFVTSLVAVLELDAGFVQNFKQFLAPQSLFGVGMGGIWGLAASTALENLLVELHGVGCGFLQGLRGWIHHRCCDQSR</sequence>
<dbReference type="AlphaFoldDB" id="A0A0C9WI73"/>
<dbReference type="GO" id="GO:0035879">
    <property type="term" value="P:plasma membrane lactate transport"/>
    <property type="evidence" value="ECO:0007669"/>
    <property type="project" value="TreeGrafter"/>
</dbReference>
<reference evidence="6" key="2">
    <citation type="submission" date="2015-01" db="EMBL/GenBank/DDBJ databases">
        <title>Evolutionary Origins and Diversification of the Mycorrhizal Mutualists.</title>
        <authorList>
            <consortium name="DOE Joint Genome Institute"/>
            <consortium name="Mycorrhizal Genomics Consortium"/>
            <person name="Kohler A."/>
            <person name="Kuo A."/>
            <person name="Nagy L.G."/>
            <person name="Floudas D."/>
            <person name="Copeland A."/>
            <person name="Barry K.W."/>
            <person name="Cichocki N."/>
            <person name="Veneault-Fourrey C."/>
            <person name="LaButti K."/>
            <person name="Lindquist E.A."/>
            <person name="Lipzen A."/>
            <person name="Lundell T."/>
            <person name="Morin E."/>
            <person name="Murat C."/>
            <person name="Riley R."/>
            <person name="Ohm R."/>
            <person name="Sun H."/>
            <person name="Tunlid A."/>
            <person name="Henrissat B."/>
            <person name="Grigoriev I.V."/>
            <person name="Hibbett D.S."/>
            <person name="Martin F."/>
        </authorList>
    </citation>
    <scope>NUCLEOTIDE SEQUENCE [LARGE SCALE GENOMIC DNA]</scope>
    <source>
        <strain evidence="6">LaAM-08-1</strain>
    </source>
</reference>
<dbReference type="PANTHER" id="PTHR23508">
    <property type="entry name" value="CARBOXYLIC ACID TRANSPORTER PROTEIN HOMOLOG"/>
    <property type="match status" value="1"/>
</dbReference>
<evidence type="ECO:0000313" key="6">
    <source>
        <dbReference type="Proteomes" id="UP000054477"/>
    </source>
</evidence>
<organism evidence="5 6">
    <name type="scientific">Laccaria amethystina LaAM-08-1</name>
    <dbReference type="NCBI Taxonomy" id="1095629"/>
    <lineage>
        <taxon>Eukaryota</taxon>
        <taxon>Fungi</taxon>
        <taxon>Dikarya</taxon>
        <taxon>Basidiomycota</taxon>
        <taxon>Agaricomycotina</taxon>
        <taxon>Agaricomycetes</taxon>
        <taxon>Agaricomycetidae</taxon>
        <taxon>Agaricales</taxon>
        <taxon>Agaricineae</taxon>
        <taxon>Hydnangiaceae</taxon>
        <taxon>Laccaria</taxon>
    </lineage>
</organism>
<dbReference type="EMBL" id="KN838909">
    <property type="protein sequence ID" value="KIJ92444.1"/>
    <property type="molecule type" value="Genomic_DNA"/>
</dbReference>
<reference evidence="5 6" key="1">
    <citation type="submission" date="2014-04" db="EMBL/GenBank/DDBJ databases">
        <authorList>
            <consortium name="DOE Joint Genome Institute"/>
            <person name="Kuo A."/>
            <person name="Kohler A."/>
            <person name="Nagy L.G."/>
            <person name="Floudas D."/>
            <person name="Copeland A."/>
            <person name="Barry K.W."/>
            <person name="Cichocki N."/>
            <person name="Veneault-Fourrey C."/>
            <person name="LaButti K."/>
            <person name="Lindquist E.A."/>
            <person name="Lipzen A."/>
            <person name="Lundell T."/>
            <person name="Morin E."/>
            <person name="Murat C."/>
            <person name="Sun H."/>
            <person name="Tunlid A."/>
            <person name="Henrissat B."/>
            <person name="Grigoriev I.V."/>
            <person name="Hibbett D.S."/>
            <person name="Martin F."/>
            <person name="Nordberg H.P."/>
            <person name="Cantor M.N."/>
            <person name="Hua S.X."/>
        </authorList>
    </citation>
    <scope>NUCLEOTIDE SEQUENCE [LARGE SCALE GENOMIC DNA]</scope>
    <source>
        <strain evidence="5 6">LaAM-08-1</strain>
    </source>
</reference>
<dbReference type="STRING" id="1095629.A0A0C9WI73"/>